<evidence type="ECO:0000313" key="11">
    <source>
        <dbReference type="Proteomes" id="UP000236725"/>
    </source>
</evidence>
<dbReference type="Pfam" id="PF07715">
    <property type="entry name" value="Plug"/>
    <property type="match status" value="1"/>
</dbReference>
<keyword evidence="5 7" id="KW-0472">Membrane</keyword>
<keyword evidence="8" id="KW-0732">Signal</keyword>
<evidence type="ECO:0000256" key="7">
    <source>
        <dbReference type="PROSITE-ProRule" id="PRU01360"/>
    </source>
</evidence>
<evidence type="ECO:0000256" key="8">
    <source>
        <dbReference type="SAM" id="SignalP"/>
    </source>
</evidence>
<evidence type="ECO:0000256" key="6">
    <source>
        <dbReference type="ARBA" id="ARBA00023237"/>
    </source>
</evidence>
<reference evidence="10 11" key="1">
    <citation type="submission" date="2016-10" db="EMBL/GenBank/DDBJ databases">
        <authorList>
            <person name="Varghese N."/>
            <person name="Submissions S."/>
        </authorList>
    </citation>
    <scope>NUCLEOTIDE SEQUENCE [LARGE SCALE GENOMIC DNA]</scope>
    <source>
        <strain evidence="10 11">DSM 29073</strain>
    </source>
</reference>
<evidence type="ECO:0000256" key="5">
    <source>
        <dbReference type="ARBA" id="ARBA00023136"/>
    </source>
</evidence>
<evidence type="ECO:0000313" key="10">
    <source>
        <dbReference type="EMBL" id="SEG15291.1"/>
    </source>
</evidence>
<dbReference type="InterPro" id="IPR023996">
    <property type="entry name" value="TonB-dep_OMP_SusC/RagA"/>
</dbReference>
<comment type="caution">
    <text evidence="10">The sequence shown here is derived from an EMBL/GenBank/DDBJ whole genome shotgun (WGS) entry which is preliminary data.</text>
</comment>
<dbReference type="SUPFAM" id="SSF56935">
    <property type="entry name" value="Porins"/>
    <property type="match status" value="1"/>
</dbReference>
<proteinExistence type="inferred from homology"/>
<dbReference type="AlphaFoldDB" id="A0A8G2BY66"/>
<keyword evidence="2 7" id="KW-0813">Transport</keyword>
<keyword evidence="4 7" id="KW-0812">Transmembrane</keyword>
<dbReference type="NCBIfam" id="TIGR04056">
    <property type="entry name" value="OMP_RagA_SusC"/>
    <property type="match status" value="1"/>
</dbReference>
<dbReference type="Gene3D" id="2.40.170.20">
    <property type="entry name" value="TonB-dependent receptor, beta-barrel domain"/>
    <property type="match status" value="1"/>
</dbReference>
<protein>
    <submittedName>
        <fullName evidence="10">TonB-linked outer membrane protein, SusC/RagA family</fullName>
    </submittedName>
</protein>
<dbReference type="Gene3D" id="2.170.130.10">
    <property type="entry name" value="TonB-dependent receptor, plug domain"/>
    <property type="match status" value="1"/>
</dbReference>
<evidence type="ECO:0000256" key="2">
    <source>
        <dbReference type="ARBA" id="ARBA00022448"/>
    </source>
</evidence>
<evidence type="ECO:0000256" key="4">
    <source>
        <dbReference type="ARBA" id="ARBA00022692"/>
    </source>
</evidence>
<dbReference type="SUPFAM" id="SSF49464">
    <property type="entry name" value="Carboxypeptidase regulatory domain-like"/>
    <property type="match status" value="1"/>
</dbReference>
<feature type="domain" description="TonB-dependent receptor plug" evidence="9">
    <location>
        <begin position="138"/>
        <end position="260"/>
    </location>
</feature>
<accession>A0A8G2BY66</accession>
<dbReference type="FunFam" id="2.60.40.1120:FF:000003">
    <property type="entry name" value="Outer membrane protein Omp121"/>
    <property type="match status" value="1"/>
</dbReference>
<dbReference type="EMBL" id="FNVS01000017">
    <property type="protein sequence ID" value="SEG15291.1"/>
    <property type="molecule type" value="Genomic_DNA"/>
</dbReference>
<dbReference type="GO" id="GO:0009279">
    <property type="term" value="C:cell outer membrane"/>
    <property type="evidence" value="ECO:0007669"/>
    <property type="project" value="UniProtKB-SubCell"/>
</dbReference>
<feature type="signal peptide" evidence="8">
    <location>
        <begin position="1"/>
        <end position="31"/>
    </location>
</feature>
<evidence type="ECO:0000259" key="9">
    <source>
        <dbReference type="Pfam" id="PF07715"/>
    </source>
</evidence>
<dbReference type="InterPro" id="IPR023997">
    <property type="entry name" value="TonB-dep_OMP_SusC/RagA_CS"/>
</dbReference>
<comment type="subcellular location">
    <subcellularLocation>
        <location evidence="1 7">Cell outer membrane</location>
        <topology evidence="1 7">Multi-pass membrane protein</topology>
    </subcellularLocation>
</comment>
<dbReference type="Pfam" id="PF13715">
    <property type="entry name" value="CarbopepD_reg_2"/>
    <property type="match status" value="1"/>
</dbReference>
<sequence>MSKNVKQRKKLVQTALICGLLSGIGTINANAVIPSEGVTVSQQKEIVVKGTVKDRNGETIPGANVVVKGTNIGTTTDFDGNFSMQAPANAILEVSFIGYKTTDVAVNNQNNINVVLSSTVEELDEVVVTALGIKREKKALGYAMQEIKAESMAEVRSESVANMLQGKVAGVQISQSATGVGGSTRVILRGTTSLSGNNQPLWVVDGMPISDKQTGDANQWGGIDYSGAASEINPEDIESISVLKGANAAAMYGSRAQNGVIIVTTKKGQSGKLQLEYNGNIHFSKAYDSYEYQNVYGQGSGGTYTVGATESWGPKMTGQMVDNWRGPNGIYKDSRYDAQNALLPQNSYIDDFYRTGVNYTNTLTASGGSETATARFSFSDSRNEGITPGHSLNKQYYDLGAELKGKYIDISAKVNYMRQKGENRPALGEYGIMRSLITMPRGIRLSDLKDPVGLDGYTVNWSGQSNEHRNPYTDTMSENGNRDDRNRIIGKLQLVGKITDYLKITGRVGIDWYHDQIRNYGSYTQTYTSTSYTHTMATNQEFNADLMANFNKQFGDFSVTANLGAAMTSFKWNNVNGSSGYFSIPHLVALSNGNNQTTSEGYSNKHVNSVLGNATVGWKSKLYLDVTARNDWSSTLPANNRSYFYPSVSLSGIMSEILTLPEQISFWKLRASYAQVGNDTNPYQLLSVYSLNKTNGEILNATAATVFLLTNLKPEDTRSFEVGTEFRMFNGRLGFDLTYYNANTLNQILKVAVPISSGYSEKLINAGKMKSYGWEVSLTGTPIQTKDWTWDVTLNWGLNRTKCIELDPSLKQFTIGEETRIGKVIVKEGGRYGDIMGNGYERDANGRLLIGDNGLPIKESNKIVGNMTPDWTGSFSTSLRWKNLSLNALIDIRCGGDFISTTDAYATAAGTSARTLDRENEIVVNGIVKSTGKENTQTVSAQTYWSAVGGAYGVAEEYLYDASYVKLRELSIGYTLPKAWLRNLPIQSVKLSAVGRDLFYIFKNAPINPESSFGRSDYAQAFEYAALPSTRSLGFTLNVKF</sequence>
<evidence type="ECO:0000256" key="1">
    <source>
        <dbReference type="ARBA" id="ARBA00004571"/>
    </source>
</evidence>
<keyword evidence="11" id="KW-1185">Reference proteome</keyword>
<keyword evidence="6 7" id="KW-0998">Cell outer membrane</keyword>
<feature type="chain" id="PRO_5034349067" evidence="8">
    <location>
        <begin position="32"/>
        <end position="1041"/>
    </location>
</feature>
<dbReference type="InterPro" id="IPR012910">
    <property type="entry name" value="Plug_dom"/>
</dbReference>
<dbReference type="InterPro" id="IPR039426">
    <property type="entry name" value="TonB-dep_rcpt-like"/>
</dbReference>
<organism evidence="10 11">
    <name type="scientific">Parabacteroides chinchillae</name>
    <dbReference type="NCBI Taxonomy" id="871327"/>
    <lineage>
        <taxon>Bacteria</taxon>
        <taxon>Pseudomonadati</taxon>
        <taxon>Bacteroidota</taxon>
        <taxon>Bacteroidia</taxon>
        <taxon>Bacteroidales</taxon>
        <taxon>Tannerellaceae</taxon>
        <taxon>Parabacteroides</taxon>
    </lineage>
</organism>
<comment type="similarity">
    <text evidence="7">Belongs to the TonB-dependent receptor family.</text>
</comment>
<name>A0A8G2BY66_9BACT</name>
<dbReference type="InterPro" id="IPR008969">
    <property type="entry name" value="CarboxyPept-like_regulatory"/>
</dbReference>
<dbReference type="PROSITE" id="PS52016">
    <property type="entry name" value="TONB_DEPENDENT_REC_3"/>
    <property type="match status" value="1"/>
</dbReference>
<evidence type="ECO:0000256" key="3">
    <source>
        <dbReference type="ARBA" id="ARBA00022452"/>
    </source>
</evidence>
<gene>
    <name evidence="10" type="ORF">SAMN05444001_11719</name>
</gene>
<dbReference type="InterPro" id="IPR036942">
    <property type="entry name" value="Beta-barrel_TonB_sf"/>
</dbReference>
<keyword evidence="3 7" id="KW-1134">Transmembrane beta strand</keyword>
<dbReference type="Proteomes" id="UP000236725">
    <property type="component" value="Unassembled WGS sequence"/>
</dbReference>
<dbReference type="InterPro" id="IPR037066">
    <property type="entry name" value="Plug_dom_sf"/>
</dbReference>
<dbReference type="RefSeq" id="WP_103984042.1">
    <property type="nucleotide sequence ID" value="NZ_FNVS01000017.1"/>
</dbReference>
<dbReference type="Gene3D" id="2.60.40.1120">
    <property type="entry name" value="Carboxypeptidase-like, regulatory domain"/>
    <property type="match status" value="1"/>
</dbReference>
<dbReference type="NCBIfam" id="TIGR04057">
    <property type="entry name" value="SusC_RagA_signa"/>
    <property type="match status" value="1"/>
</dbReference>